<dbReference type="PANTHER" id="PTHR35792">
    <property type="entry name" value="GENERAL STRESS PROTEIN"/>
    <property type="match status" value="1"/>
</dbReference>
<feature type="chain" id="PRO_5037302586" evidence="3">
    <location>
        <begin position="21"/>
        <end position="167"/>
    </location>
</feature>
<sequence>MAKKNHFFLGFILGGMSALAATYLMAPETGDELKNKITGKAHDLKDRALDYYNEISEAADEASKEVAEAGDEAKENIDEVTNDIDNELNEAGDTMRDDMDKDDFDNIVIDGKSAFGEAKDHDGSAVAEELTEAQKANKPAAAEEVKTEEDVTKAQIADDDKDPFNKF</sequence>
<protein>
    <submittedName>
        <fullName evidence="4">YtxH domain-containing protein</fullName>
    </submittedName>
</protein>
<evidence type="ECO:0000313" key="4">
    <source>
        <dbReference type="EMBL" id="MBU3851321.1"/>
    </source>
</evidence>
<evidence type="ECO:0000256" key="2">
    <source>
        <dbReference type="SAM" id="MobiDB-lite"/>
    </source>
</evidence>
<name>A0A948TIY3_9LACO</name>
<keyword evidence="1" id="KW-0175">Coiled coil</keyword>
<dbReference type="InterPro" id="IPR052928">
    <property type="entry name" value="Desiccation-related_membrane"/>
</dbReference>
<evidence type="ECO:0000256" key="3">
    <source>
        <dbReference type="SAM" id="SignalP"/>
    </source>
</evidence>
<reference evidence="4" key="2">
    <citation type="submission" date="2021-04" db="EMBL/GenBank/DDBJ databases">
        <authorList>
            <person name="Gilroy R."/>
        </authorList>
    </citation>
    <scope>NUCLEOTIDE SEQUENCE</scope>
    <source>
        <strain evidence="4">F6-6636</strain>
    </source>
</reference>
<dbReference type="PANTHER" id="PTHR35792:SF2">
    <property type="entry name" value="GENERAL STRESS PROTEIN"/>
    <property type="match status" value="1"/>
</dbReference>
<organism evidence="4 5">
    <name type="scientific">Candidatus Paralactobacillus gallistercoris</name>
    <dbReference type="NCBI Taxonomy" id="2838724"/>
    <lineage>
        <taxon>Bacteria</taxon>
        <taxon>Bacillati</taxon>
        <taxon>Bacillota</taxon>
        <taxon>Bacilli</taxon>
        <taxon>Lactobacillales</taxon>
        <taxon>Lactobacillaceae</taxon>
        <taxon>Lactobacillus</taxon>
    </lineage>
</organism>
<proteinExistence type="predicted"/>
<feature type="region of interest" description="Disordered" evidence="2">
    <location>
        <begin position="115"/>
        <end position="167"/>
    </location>
</feature>
<feature type="coiled-coil region" evidence="1">
    <location>
        <begin position="52"/>
        <end position="90"/>
    </location>
</feature>
<evidence type="ECO:0000256" key="1">
    <source>
        <dbReference type="SAM" id="Coils"/>
    </source>
</evidence>
<gene>
    <name evidence="4" type="ORF">H9901_01230</name>
</gene>
<reference evidence="4" key="1">
    <citation type="journal article" date="2021" name="PeerJ">
        <title>Extensive microbial diversity within the chicken gut microbiome revealed by metagenomics and culture.</title>
        <authorList>
            <person name="Gilroy R."/>
            <person name="Ravi A."/>
            <person name="Getino M."/>
            <person name="Pursley I."/>
            <person name="Horton D.L."/>
            <person name="Alikhan N.F."/>
            <person name="Baker D."/>
            <person name="Gharbi K."/>
            <person name="Hall N."/>
            <person name="Watson M."/>
            <person name="Adriaenssens E.M."/>
            <person name="Foster-Nyarko E."/>
            <person name="Jarju S."/>
            <person name="Secka A."/>
            <person name="Antonio M."/>
            <person name="Oren A."/>
            <person name="Chaudhuri R.R."/>
            <person name="La Ragione R."/>
            <person name="Hildebrand F."/>
            <person name="Pallen M.J."/>
        </authorList>
    </citation>
    <scope>NUCLEOTIDE SEQUENCE</scope>
    <source>
        <strain evidence="4">F6-6636</strain>
    </source>
</reference>
<dbReference type="InterPro" id="IPR024623">
    <property type="entry name" value="YtxH"/>
</dbReference>
<dbReference type="Proteomes" id="UP000777303">
    <property type="component" value="Unassembled WGS sequence"/>
</dbReference>
<dbReference type="AlphaFoldDB" id="A0A948TIY3"/>
<evidence type="ECO:0000313" key="5">
    <source>
        <dbReference type="Proteomes" id="UP000777303"/>
    </source>
</evidence>
<feature type="compositionally biased region" description="Basic and acidic residues" evidence="2">
    <location>
        <begin position="141"/>
        <end position="167"/>
    </location>
</feature>
<keyword evidence="3" id="KW-0732">Signal</keyword>
<dbReference type="Pfam" id="PF12732">
    <property type="entry name" value="YtxH"/>
    <property type="match status" value="1"/>
</dbReference>
<accession>A0A948TIY3</accession>
<dbReference type="EMBL" id="JAHLFS010000018">
    <property type="protein sequence ID" value="MBU3851321.1"/>
    <property type="molecule type" value="Genomic_DNA"/>
</dbReference>
<comment type="caution">
    <text evidence="4">The sequence shown here is derived from an EMBL/GenBank/DDBJ whole genome shotgun (WGS) entry which is preliminary data.</text>
</comment>
<feature type="signal peptide" evidence="3">
    <location>
        <begin position="1"/>
        <end position="20"/>
    </location>
</feature>